<dbReference type="FunCoup" id="D8QN95">
    <property type="interactions" value="129"/>
</dbReference>
<dbReference type="HOGENOM" id="CLU_023062_1_1_1"/>
<evidence type="ECO:0000256" key="4">
    <source>
        <dbReference type="ARBA" id="ARBA00022833"/>
    </source>
</evidence>
<gene>
    <name evidence="8" type="ORF">SELMODRAFT_68090</name>
    <name evidence="7" type="ORF">SELMODRAFT_68097</name>
</gene>
<dbReference type="PROSITE" id="PS50115">
    <property type="entry name" value="ARFGAP"/>
    <property type="match status" value="1"/>
</dbReference>
<dbReference type="OMA" id="PKPNWAS"/>
<dbReference type="Pfam" id="PF01412">
    <property type="entry name" value="ArfGap"/>
    <property type="match status" value="1"/>
</dbReference>
<dbReference type="PANTHER" id="PTHR46419">
    <property type="entry name" value="ADP-RIBOSYLATION FACTOR GTPASE-ACTIVATING PROTEIN AGD5"/>
    <property type="match status" value="1"/>
</dbReference>
<dbReference type="PANTHER" id="PTHR46419:SF2">
    <property type="entry name" value="ADP-RIBOSYLATION FACTOR GTPASE-ACTIVATING PROTEIN AGD5"/>
    <property type="match status" value="1"/>
</dbReference>
<dbReference type="Gramene" id="EFJ31424">
    <property type="protein sequence ID" value="EFJ31424"/>
    <property type="gene ID" value="SELMODRAFT_68097"/>
</dbReference>
<reference evidence="8 9" key="1">
    <citation type="journal article" date="2011" name="Science">
        <title>The Selaginella genome identifies genetic changes associated with the evolution of vascular plants.</title>
        <authorList>
            <person name="Banks J.A."/>
            <person name="Nishiyama T."/>
            <person name="Hasebe M."/>
            <person name="Bowman J.L."/>
            <person name="Gribskov M."/>
            <person name="dePamphilis C."/>
            <person name="Albert V.A."/>
            <person name="Aono N."/>
            <person name="Aoyama T."/>
            <person name="Ambrose B.A."/>
            <person name="Ashton N.W."/>
            <person name="Axtell M.J."/>
            <person name="Barker E."/>
            <person name="Barker M.S."/>
            <person name="Bennetzen J.L."/>
            <person name="Bonawitz N.D."/>
            <person name="Chapple C."/>
            <person name="Cheng C."/>
            <person name="Correa L.G."/>
            <person name="Dacre M."/>
            <person name="DeBarry J."/>
            <person name="Dreyer I."/>
            <person name="Elias M."/>
            <person name="Engstrom E.M."/>
            <person name="Estelle M."/>
            <person name="Feng L."/>
            <person name="Finet C."/>
            <person name="Floyd S.K."/>
            <person name="Frommer W.B."/>
            <person name="Fujita T."/>
            <person name="Gramzow L."/>
            <person name="Gutensohn M."/>
            <person name="Harholt J."/>
            <person name="Hattori M."/>
            <person name="Heyl A."/>
            <person name="Hirai T."/>
            <person name="Hiwatashi Y."/>
            <person name="Ishikawa M."/>
            <person name="Iwata M."/>
            <person name="Karol K.G."/>
            <person name="Koehler B."/>
            <person name="Kolukisaoglu U."/>
            <person name="Kubo M."/>
            <person name="Kurata T."/>
            <person name="Lalonde S."/>
            <person name="Li K."/>
            <person name="Li Y."/>
            <person name="Litt A."/>
            <person name="Lyons E."/>
            <person name="Manning G."/>
            <person name="Maruyama T."/>
            <person name="Michael T.P."/>
            <person name="Mikami K."/>
            <person name="Miyazaki S."/>
            <person name="Morinaga S."/>
            <person name="Murata T."/>
            <person name="Mueller-Roeber B."/>
            <person name="Nelson D.R."/>
            <person name="Obara M."/>
            <person name="Oguri Y."/>
            <person name="Olmstead R.G."/>
            <person name="Onodera N."/>
            <person name="Petersen B.L."/>
            <person name="Pils B."/>
            <person name="Prigge M."/>
            <person name="Rensing S.A."/>
            <person name="Riano-Pachon D.M."/>
            <person name="Roberts A.W."/>
            <person name="Sato Y."/>
            <person name="Scheller H.V."/>
            <person name="Schulz B."/>
            <person name="Schulz C."/>
            <person name="Shakirov E.V."/>
            <person name="Shibagaki N."/>
            <person name="Shinohara N."/>
            <person name="Shippen D.E."/>
            <person name="Soerensen I."/>
            <person name="Sotooka R."/>
            <person name="Sugimoto N."/>
            <person name="Sugita M."/>
            <person name="Sumikawa N."/>
            <person name="Tanurdzic M."/>
            <person name="Theissen G."/>
            <person name="Ulvskov P."/>
            <person name="Wakazuki S."/>
            <person name="Weng J.K."/>
            <person name="Willats W.W."/>
            <person name="Wipf D."/>
            <person name="Wolf P.G."/>
            <person name="Yang L."/>
            <person name="Zimmer A.D."/>
            <person name="Zhu Q."/>
            <person name="Mitros T."/>
            <person name="Hellsten U."/>
            <person name="Loque D."/>
            <person name="Otillar R."/>
            <person name="Salamov A."/>
            <person name="Schmutz J."/>
            <person name="Shapiro H."/>
            <person name="Lindquist E."/>
            <person name="Lucas S."/>
            <person name="Rokhsar D."/>
            <person name="Grigoriev I.V."/>
        </authorList>
    </citation>
    <scope>NUCLEOTIDE SEQUENCE [LARGE SCALE GENOMIC DNA]</scope>
</reference>
<keyword evidence="1" id="KW-0343">GTPase activation</keyword>
<evidence type="ECO:0000259" key="6">
    <source>
        <dbReference type="PROSITE" id="PS50115"/>
    </source>
</evidence>
<name>D8QN95_SELML</name>
<keyword evidence="9" id="KW-1185">Reference proteome</keyword>
<evidence type="ECO:0000256" key="5">
    <source>
        <dbReference type="PROSITE-ProRule" id="PRU00288"/>
    </source>
</evidence>
<feature type="non-terminal residue" evidence="8">
    <location>
        <position position="122"/>
    </location>
</feature>
<dbReference type="InterPro" id="IPR044520">
    <property type="entry name" value="ARF_GAP_AGD5/15"/>
</dbReference>
<keyword evidence="3 5" id="KW-0863">Zinc-finger</keyword>
<dbReference type="OrthoDB" id="10266696at2759"/>
<dbReference type="CDD" id="cd08204">
    <property type="entry name" value="ArfGap"/>
    <property type="match status" value="1"/>
</dbReference>
<dbReference type="SUPFAM" id="SSF57863">
    <property type="entry name" value="ArfGap/RecO-like zinc finger"/>
    <property type="match status" value="1"/>
</dbReference>
<dbReference type="InterPro" id="IPR001164">
    <property type="entry name" value="ArfGAP_dom"/>
</dbReference>
<dbReference type="Gramene" id="EFJ38720">
    <property type="protein sequence ID" value="EFJ38720"/>
    <property type="gene ID" value="SELMODRAFT_68090"/>
</dbReference>
<dbReference type="AlphaFoldDB" id="D8QN95"/>
<dbReference type="Gene3D" id="1.10.220.150">
    <property type="entry name" value="Arf GTPase activating protein"/>
    <property type="match status" value="1"/>
</dbReference>
<sequence>NDKVTVSKEQNEKHKKILEALMKLPDNRECADCRSKSPRWASINLGIFICIQCSGIHRGLGVHISKVRSTTLDTWLPEQVKFMHDMGNVRANKYWESELPQNFKRPQENDRAGLEAFARAKY</sequence>
<protein>
    <recommendedName>
        <fullName evidence="6">Arf-GAP domain-containing protein</fullName>
    </recommendedName>
</protein>
<dbReference type="Proteomes" id="UP000001514">
    <property type="component" value="Unassembled WGS sequence"/>
</dbReference>
<evidence type="ECO:0000256" key="1">
    <source>
        <dbReference type="ARBA" id="ARBA00022468"/>
    </source>
</evidence>
<evidence type="ECO:0000256" key="3">
    <source>
        <dbReference type="ARBA" id="ARBA00022771"/>
    </source>
</evidence>
<evidence type="ECO:0000313" key="9">
    <source>
        <dbReference type="Proteomes" id="UP000001514"/>
    </source>
</evidence>
<dbReference type="SMART" id="SM00105">
    <property type="entry name" value="ArfGap"/>
    <property type="match status" value="1"/>
</dbReference>
<organism evidence="9">
    <name type="scientific">Selaginella moellendorffii</name>
    <name type="common">Spikemoss</name>
    <dbReference type="NCBI Taxonomy" id="88036"/>
    <lineage>
        <taxon>Eukaryota</taxon>
        <taxon>Viridiplantae</taxon>
        <taxon>Streptophyta</taxon>
        <taxon>Embryophyta</taxon>
        <taxon>Tracheophyta</taxon>
        <taxon>Lycopodiopsida</taxon>
        <taxon>Selaginellales</taxon>
        <taxon>Selaginellaceae</taxon>
        <taxon>Selaginella</taxon>
    </lineage>
</organism>
<evidence type="ECO:0000313" key="8">
    <source>
        <dbReference type="EMBL" id="EFJ38720.1"/>
    </source>
</evidence>
<feature type="non-terminal residue" evidence="8">
    <location>
        <position position="1"/>
    </location>
</feature>
<dbReference type="GO" id="GO:0005096">
    <property type="term" value="F:GTPase activator activity"/>
    <property type="evidence" value="ECO:0007669"/>
    <property type="project" value="UniProtKB-KW"/>
</dbReference>
<dbReference type="eggNOG" id="KOG0703">
    <property type="taxonomic scope" value="Eukaryota"/>
</dbReference>
<accession>D8QN95</accession>
<keyword evidence="4" id="KW-0862">Zinc</keyword>
<dbReference type="InterPro" id="IPR038508">
    <property type="entry name" value="ArfGAP_dom_sf"/>
</dbReference>
<proteinExistence type="predicted"/>
<dbReference type="PRINTS" id="PR00405">
    <property type="entry name" value="REVINTRACTNG"/>
</dbReference>
<dbReference type="KEGG" id="smo:SELMODRAFT_68090"/>
<dbReference type="GO" id="GO:0008270">
    <property type="term" value="F:zinc ion binding"/>
    <property type="evidence" value="ECO:0007669"/>
    <property type="project" value="UniProtKB-KW"/>
</dbReference>
<dbReference type="InterPro" id="IPR037278">
    <property type="entry name" value="ARFGAP/RecO"/>
</dbReference>
<dbReference type="FunFam" id="1.10.220.150:FF:000009">
    <property type="entry name" value="stromal membrane-associated protein 1 isoform X1"/>
    <property type="match status" value="1"/>
</dbReference>
<dbReference type="KEGG" id="smo:SELMODRAFT_68097"/>
<dbReference type="InParanoid" id="D8QN95"/>
<keyword evidence="2" id="KW-0479">Metal-binding</keyword>
<feature type="domain" description="Arf-GAP" evidence="6">
    <location>
        <begin position="15"/>
        <end position="122"/>
    </location>
</feature>
<dbReference type="EMBL" id="GL377573">
    <property type="protein sequence ID" value="EFJ31424.1"/>
    <property type="molecule type" value="Genomic_DNA"/>
</dbReference>
<dbReference type="EMBL" id="GL377565">
    <property type="protein sequence ID" value="EFJ38720.1"/>
    <property type="molecule type" value="Genomic_DNA"/>
</dbReference>
<evidence type="ECO:0000256" key="2">
    <source>
        <dbReference type="ARBA" id="ARBA00022723"/>
    </source>
</evidence>
<evidence type="ECO:0000313" key="7">
    <source>
        <dbReference type="EMBL" id="EFJ31424.1"/>
    </source>
</evidence>